<dbReference type="WBParaSite" id="HPBE_0000725701-mRNA-1">
    <property type="protein sequence ID" value="HPBE_0000725701-mRNA-1"/>
    <property type="gene ID" value="HPBE_0000725701"/>
</dbReference>
<organism evidence="8">
    <name type="scientific">Heligmosomoides polygyrus</name>
    <name type="common">Parasitic roundworm</name>
    <dbReference type="NCBI Taxonomy" id="6339"/>
    <lineage>
        <taxon>Eukaryota</taxon>
        <taxon>Metazoa</taxon>
        <taxon>Ecdysozoa</taxon>
        <taxon>Nematoda</taxon>
        <taxon>Chromadorea</taxon>
        <taxon>Rhabditida</taxon>
        <taxon>Rhabditina</taxon>
        <taxon>Rhabditomorpha</taxon>
        <taxon>Strongyloidea</taxon>
        <taxon>Heligmosomidae</taxon>
        <taxon>Heligmosomoides</taxon>
    </lineage>
</organism>
<dbReference type="Proteomes" id="UP000050761">
    <property type="component" value="Unassembled WGS sequence"/>
</dbReference>
<evidence type="ECO:0000256" key="2">
    <source>
        <dbReference type="ARBA" id="ARBA00022478"/>
    </source>
</evidence>
<sequence>MVRCGEIKHPNDLLLTRIPVPPACIRPSVPSELKSGSTEDDLTLKLAEIILINDVLQKHKKDGASVKTVMETWEHLQFQVALYLNSETSGLPPELQPKRPVSGLAQRLKGKRGRFRGNLSGKRVDHSARSVISPDPNLRIDEVGVPVDVALTLSFPEVVNEFNVEQMRQLVRTGPHVHPGAVYVIDRQTGAKRLLKYGDRDACAKGLKLGDVVERHIDNGDVVLFNRQPSLHKVSIMSHRVRILPGMTFRLNECVCTPYNADFDGDEMNIHVPQTHEARAEASLLMGVKSNLITPRSGEPLIAAIQVGLLSVLFEAQCMLEHSLLGVNVSIYSQP</sequence>
<evidence type="ECO:0000256" key="4">
    <source>
        <dbReference type="ARBA" id="ARBA00022695"/>
    </source>
</evidence>
<evidence type="ECO:0000256" key="5">
    <source>
        <dbReference type="ARBA" id="ARBA00023163"/>
    </source>
</evidence>
<dbReference type="Gene3D" id="3.30.1490.180">
    <property type="entry name" value="RNA polymerase ii"/>
    <property type="match status" value="1"/>
</dbReference>
<dbReference type="SMART" id="SM00663">
    <property type="entry name" value="RPOLA_N"/>
    <property type="match status" value="1"/>
</dbReference>
<dbReference type="InterPro" id="IPR007080">
    <property type="entry name" value="RNA_pol_Rpb1_1"/>
</dbReference>
<dbReference type="PANTHER" id="PTHR19376:SF32">
    <property type="entry name" value="DNA-DIRECTED RNA POLYMERASE III SUBUNIT RPC1"/>
    <property type="match status" value="1"/>
</dbReference>
<comment type="function">
    <text evidence="6">DNA-dependent RNA polymerase catalyzes the transcription of DNA into RNA using the four ribonucleoside triphosphates as substrates.</text>
</comment>
<keyword evidence="3 6" id="KW-0808">Transferase</keyword>
<evidence type="ECO:0000256" key="6">
    <source>
        <dbReference type="RuleBase" id="RU004279"/>
    </source>
</evidence>
<evidence type="ECO:0000313" key="8">
    <source>
        <dbReference type="EMBL" id="VDO71506.1"/>
    </source>
</evidence>
<dbReference type="GO" id="GO:0003899">
    <property type="term" value="F:DNA-directed RNA polymerase activity"/>
    <property type="evidence" value="ECO:0007669"/>
    <property type="project" value="UniProtKB-EC"/>
</dbReference>
<protein>
    <recommendedName>
        <fullName evidence="6">DNA-directed RNA polymerase subunit</fullName>
        <ecNumber evidence="6">2.7.7.6</ecNumber>
    </recommendedName>
</protein>
<dbReference type="FunFam" id="3.30.1490.180:FF:000002">
    <property type="entry name" value="DNA-directed RNA polymerase subunit"/>
    <property type="match status" value="1"/>
</dbReference>
<keyword evidence="5 6" id="KW-0804">Transcription</keyword>
<dbReference type="GO" id="GO:0031981">
    <property type="term" value="C:nuclear lumen"/>
    <property type="evidence" value="ECO:0007669"/>
    <property type="project" value="UniProtKB-ARBA"/>
</dbReference>
<dbReference type="GO" id="GO:0006351">
    <property type="term" value="P:DNA-templated transcription"/>
    <property type="evidence" value="ECO:0007669"/>
    <property type="project" value="InterPro"/>
</dbReference>
<gene>
    <name evidence="8" type="ORF">HPBE_LOCUS7258</name>
</gene>
<dbReference type="AlphaFoldDB" id="A0A3P7XCY2"/>
<feature type="domain" description="RNA polymerase N-terminal" evidence="7">
    <location>
        <begin position="11"/>
        <end position="313"/>
    </location>
</feature>
<dbReference type="OrthoDB" id="270392at2759"/>
<name>A0A3P7XCY2_HELPZ</name>
<evidence type="ECO:0000256" key="3">
    <source>
        <dbReference type="ARBA" id="ARBA00022679"/>
    </source>
</evidence>
<dbReference type="GO" id="GO:0003677">
    <property type="term" value="F:DNA binding"/>
    <property type="evidence" value="ECO:0007669"/>
    <property type="project" value="InterPro"/>
</dbReference>
<comment type="similarity">
    <text evidence="1 6">Belongs to the RNA polymerase beta' chain family.</text>
</comment>
<evidence type="ECO:0000313" key="10">
    <source>
        <dbReference type="WBParaSite" id="HPBE_0000725701-mRNA-1"/>
    </source>
</evidence>
<dbReference type="InterPro" id="IPR045867">
    <property type="entry name" value="DNA-dir_RpoC_beta_prime"/>
</dbReference>
<accession>A0A3P7XCY2</accession>
<evidence type="ECO:0000259" key="7">
    <source>
        <dbReference type="SMART" id="SM00663"/>
    </source>
</evidence>
<dbReference type="EC" id="2.7.7.6" evidence="6"/>
<dbReference type="FunFam" id="2.40.40.20:FF:000019">
    <property type="entry name" value="DNA-directed RNA polymerase II subunit RPB1"/>
    <property type="match status" value="1"/>
</dbReference>
<comment type="catalytic activity">
    <reaction evidence="6">
        <text>RNA(n) + a ribonucleoside 5'-triphosphate = RNA(n+1) + diphosphate</text>
        <dbReference type="Rhea" id="RHEA:21248"/>
        <dbReference type="Rhea" id="RHEA-COMP:14527"/>
        <dbReference type="Rhea" id="RHEA-COMP:17342"/>
        <dbReference type="ChEBI" id="CHEBI:33019"/>
        <dbReference type="ChEBI" id="CHEBI:61557"/>
        <dbReference type="ChEBI" id="CHEBI:140395"/>
        <dbReference type="EC" id="2.7.7.6"/>
    </reaction>
</comment>
<keyword evidence="2 6" id="KW-0240">DNA-directed RNA polymerase</keyword>
<reference evidence="8 9" key="1">
    <citation type="submission" date="2018-11" db="EMBL/GenBank/DDBJ databases">
        <authorList>
            <consortium name="Pathogen Informatics"/>
        </authorList>
    </citation>
    <scope>NUCLEOTIDE SEQUENCE [LARGE SCALE GENOMIC DNA]</scope>
</reference>
<dbReference type="Gene3D" id="2.40.40.20">
    <property type="match status" value="1"/>
</dbReference>
<dbReference type="Pfam" id="PF00623">
    <property type="entry name" value="RNA_pol_Rpb1_2"/>
    <property type="match status" value="1"/>
</dbReference>
<keyword evidence="4 6" id="KW-0548">Nucleotidyltransferase</keyword>
<dbReference type="PANTHER" id="PTHR19376">
    <property type="entry name" value="DNA-DIRECTED RNA POLYMERASE"/>
    <property type="match status" value="1"/>
</dbReference>
<dbReference type="SUPFAM" id="SSF64484">
    <property type="entry name" value="beta and beta-prime subunits of DNA dependent RNA-polymerase"/>
    <property type="match status" value="1"/>
</dbReference>
<dbReference type="GO" id="GO:0005666">
    <property type="term" value="C:RNA polymerase III complex"/>
    <property type="evidence" value="ECO:0007669"/>
    <property type="project" value="TreeGrafter"/>
</dbReference>
<evidence type="ECO:0000313" key="9">
    <source>
        <dbReference type="Proteomes" id="UP000050761"/>
    </source>
</evidence>
<keyword evidence="9" id="KW-1185">Reference proteome</keyword>
<dbReference type="EMBL" id="UZAH01025844">
    <property type="protein sequence ID" value="VDO71506.1"/>
    <property type="molecule type" value="Genomic_DNA"/>
</dbReference>
<proteinExistence type="inferred from homology"/>
<dbReference type="InterPro" id="IPR000722">
    <property type="entry name" value="RNA_pol_asu"/>
</dbReference>
<dbReference type="InterPro" id="IPR006592">
    <property type="entry name" value="RNA_pol_N"/>
</dbReference>
<evidence type="ECO:0000256" key="1">
    <source>
        <dbReference type="ARBA" id="ARBA00006460"/>
    </source>
</evidence>
<reference evidence="10" key="2">
    <citation type="submission" date="2019-09" db="UniProtKB">
        <authorList>
            <consortium name="WormBaseParasite"/>
        </authorList>
    </citation>
    <scope>IDENTIFICATION</scope>
</reference>
<dbReference type="Pfam" id="PF04997">
    <property type="entry name" value="RNA_pol_Rpb1_1"/>
    <property type="match status" value="1"/>
</dbReference>